<evidence type="ECO:0000259" key="6">
    <source>
        <dbReference type="Pfam" id="PF23598"/>
    </source>
</evidence>
<dbReference type="InterPro" id="IPR044974">
    <property type="entry name" value="Disease_R_plants"/>
</dbReference>
<dbReference type="InterPro" id="IPR055414">
    <property type="entry name" value="LRR_R13L4/SHOC2-like"/>
</dbReference>
<evidence type="ECO:0000256" key="4">
    <source>
        <dbReference type="ARBA" id="ARBA00022840"/>
    </source>
</evidence>
<dbReference type="PANTHER" id="PTHR23155:SF1076">
    <property type="entry name" value="LEUCINE-RICH REPEAT (LRR) FAMILY PROTEIN-RELATED"/>
    <property type="match status" value="1"/>
</dbReference>
<organism evidence="7 8">
    <name type="scientific">Forsythia ovata</name>
    <dbReference type="NCBI Taxonomy" id="205694"/>
    <lineage>
        <taxon>Eukaryota</taxon>
        <taxon>Viridiplantae</taxon>
        <taxon>Streptophyta</taxon>
        <taxon>Embryophyta</taxon>
        <taxon>Tracheophyta</taxon>
        <taxon>Spermatophyta</taxon>
        <taxon>Magnoliopsida</taxon>
        <taxon>eudicotyledons</taxon>
        <taxon>Gunneridae</taxon>
        <taxon>Pentapetalae</taxon>
        <taxon>asterids</taxon>
        <taxon>lamiids</taxon>
        <taxon>Lamiales</taxon>
        <taxon>Oleaceae</taxon>
        <taxon>Forsythieae</taxon>
        <taxon>Forsythia</taxon>
    </lineage>
</organism>
<dbReference type="Pfam" id="PF23598">
    <property type="entry name" value="LRR_14"/>
    <property type="match status" value="1"/>
</dbReference>
<name>A0ABD1WCU7_9LAMI</name>
<dbReference type="Pfam" id="PF23559">
    <property type="entry name" value="WHD_DRP"/>
    <property type="match status" value="1"/>
</dbReference>
<dbReference type="AlphaFoldDB" id="A0ABD1WCU7"/>
<feature type="domain" description="Disease resistance R13L4/SHOC-2-like LRR" evidence="6">
    <location>
        <begin position="137"/>
        <end position="365"/>
    </location>
</feature>
<dbReference type="InterPro" id="IPR036388">
    <property type="entry name" value="WH-like_DNA-bd_sf"/>
</dbReference>
<reference evidence="8" key="1">
    <citation type="submission" date="2024-07" db="EMBL/GenBank/DDBJ databases">
        <title>Two chromosome-level genome assemblies of Korean endemic species Abeliophyllum distichum and Forsythia ovata (Oleaceae).</title>
        <authorList>
            <person name="Jang H."/>
        </authorList>
    </citation>
    <scope>NUCLEOTIDE SEQUENCE [LARGE SCALE GENOMIC DNA]</scope>
</reference>
<evidence type="ECO:0000256" key="1">
    <source>
        <dbReference type="ARBA" id="ARBA00022737"/>
    </source>
</evidence>
<keyword evidence="8" id="KW-1185">Reference proteome</keyword>
<dbReference type="EMBL" id="JBFOLJ010000003">
    <property type="protein sequence ID" value="KAL2547499.1"/>
    <property type="molecule type" value="Genomic_DNA"/>
</dbReference>
<feature type="domain" description="Disease resistance protein winged helix" evidence="5">
    <location>
        <begin position="43"/>
        <end position="114"/>
    </location>
</feature>
<keyword evidence="3" id="KW-0611">Plant defense</keyword>
<proteinExistence type="predicted"/>
<keyword evidence="4" id="KW-0067">ATP-binding</keyword>
<evidence type="ECO:0000256" key="2">
    <source>
        <dbReference type="ARBA" id="ARBA00022741"/>
    </source>
</evidence>
<dbReference type="InterPro" id="IPR058922">
    <property type="entry name" value="WHD_DRP"/>
</dbReference>
<evidence type="ECO:0000313" key="8">
    <source>
        <dbReference type="Proteomes" id="UP001604277"/>
    </source>
</evidence>
<gene>
    <name evidence="7" type="ORF">Fot_09029</name>
</gene>
<dbReference type="GO" id="GO:0006952">
    <property type="term" value="P:defense response"/>
    <property type="evidence" value="ECO:0007669"/>
    <property type="project" value="UniProtKB-KW"/>
</dbReference>
<dbReference type="Gene3D" id="3.80.10.10">
    <property type="entry name" value="Ribonuclease Inhibitor"/>
    <property type="match status" value="2"/>
</dbReference>
<evidence type="ECO:0000313" key="7">
    <source>
        <dbReference type="EMBL" id="KAL2547499.1"/>
    </source>
</evidence>
<protein>
    <submittedName>
        <fullName evidence="7">Disease resistance RPP13-like protein 4</fullName>
    </submittedName>
</protein>
<dbReference type="SUPFAM" id="SSF52047">
    <property type="entry name" value="RNI-like"/>
    <property type="match status" value="1"/>
</dbReference>
<evidence type="ECO:0000259" key="5">
    <source>
        <dbReference type="Pfam" id="PF23559"/>
    </source>
</evidence>
<keyword evidence="1" id="KW-0677">Repeat</keyword>
<dbReference type="Proteomes" id="UP001604277">
    <property type="component" value="Unassembled WGS sequence"/>
</dbReference>
<dbReference type="InterPro" id="IPR032675">
    <property type="entry name" value="LRR_dom_sf"/>
</dbReference>
<accession>A0ABD1WCU7</accession>
<comment type="caution">
    <text evidence="7">The sequence shown here is derived from an EMBL/GenBank/DDBJ whole genome shotgun (WGS) entry which is preliminary data.</text>
</comment>
<sequence>MSDNWLNLQIEENILDSPMMSNFQMSCDILSINLRLCLLTFAVFPEKQLIKKKPLIYWWIGEGFIIKSSNKTAEEAGEETFMELIDKGLIHPSHKTPKNPVIYGCTVHPWIHRMLISMARQANFFDLDTMGKNEKIKVLQLGRWQSSPRHHIEIEEGKFLDKLKTQKQLKYLSLRGISRITTLPSSIAGCQNLEILDLRACHNLETLPFDIGSFKKLTHFDVSECYLLEILPNGLEKLSSIEVLKGFVVYHWRKNSCSMAFLNDFKKLIKLSINVGITYQVRPWFRLPLLKPLFFGLRILIIIWQMRSTSVDQTNKDEEKRRLYLFENISFPNLEKLDLRYFPDTLLPSWISPENMGNLKRLYIRGGMLETLLSVSEMFNPWKVEILRLNYLKNFRFQTSFDVQKEFPRLSYLERINCNRIADGKYDANIEWRVDDGWDMLKSKLGSESSDGLHKPQITDSINDKAARFLSLIMKDRKAKQPLK</sequence>
<keyword evidence="2" id="KW-0547">Nucleotide-binding</keyword>
<evidence type="ECO:0000256" key="3">
    <source>
        <dbReference type="ARBA" id="ARBA00022821"/>
    </source>
</evidence>
<dbReference type="Gene3D" id="1.10.10.10">
    <property type="entry name" value="Winged helix-like DNA-binding domain superfamily/Winged helix DNA-binding domain"/>
    <property type="match status" value="1"/>
</dbReference>
<dbReference type="PANTHER" id="PTHR23155">
    <property type="entry name" value="DISEASE RESISTANCE PROTEIN RP"/>
    <property type="match status" value="1"/>
</dbReference>